<evidence type="ECO:0000313" key="3">
    <source>
        <dbReference type="Proteomes" id="UP000681722"/>
    </source>
</evidence>
<feature type="compositionally biased region" description="Polar residues" evidence="1">
    <location>
        <begin position="40"/>
        <end position="57"/>
    </location>
</feature>
<dbReference type="AlphaFoldDB" id="A0A8S2YRM0"/>
<dbReference type="Proteomes" id="UP000681722">
    <property type="component" value="Unassembled WGS sequence"/>
</dbReference>
<protein>
    <submittedName>
        <fullName evidence="2">Uncharacterized protein</fullName>
    </submittedName>
</protein>
<proteinExistence type="predicted"/>
<gene>
    <name evidence="2" type="ORF">SRO942_LOCUS48032</name>
</gene>
<comment type="caution">
    <text evidence="2">The sequence shown here is derived from an EMBL/GenBank/DDBJ whole genome shotgun (WGS) entry which is preliminary data.</text>
</comment>
<accession>A0A8S2YRM0</accession>
<name>A0A8S2YRM0_9BILA</name>
<dbReference type="EMBL" id="CAJOBC010121880">
    <property type="protein sequence ID" value="CAF4578038.1"/>
    <property type="molecule type" value="Genomic_DNA"/>
</dbReference>
<sequence length="86" mass="10235">NNNNNNYYNPKRTITYHNRNFQQQQPPVTIIDNYIEQTHRPSSNDPQHQYNTRSSTRPPQPATTAPLPIHQSKNPSEHYPRTKFRH</sequence>
<reference evidence="2" key="1">
    <citation type="submission" date="2021-02" db="EMBL/GenBank/DDBJ databases">
        <authorList>
            <person name="Nowell W R."/>
        </authorList>
    </citation>
    <scope>NUCLEOTIDE SEQUENCE</scope>
</reference>
<organism evidence="2 3">
    <name type="scientific">Didymodactylos carnosus</name>
    <dbReference type="NCBI Taxonomy" id="1234261"/>
    <lineage>
        <taxon>Eukaryota</taxon>
        <taxon>Metazoa</taxon>
        <taxon>Spiralia</taxon>
        <taxon>Gnathifera</taxon>
        <taxon>Rotifera</taxon>
        <taxon>Eurotatoria</taxon>
        <taxon>Bdelloidea</taxon>
        <taxon>Philodinida</taxon>
        <taxon>Philodinidae</taxon>
        <taxon>Didymodactylos</taxon>
    </lineage>
</organism>
<evidence type="ECO:0000313" key="2">
    <source>
        <dbReference type="EMBL" id="CAF4578038.1"/>
    </source>
</evidence>
<feature type="non-terminal residue" evidence="2">
    <location>
        <position position="1"/>
    </location>
</feature>
<feature type="region of interest" description="Disordered" evidence="1">
    <location>
        <begin position="36"/>
        <end position="86"/>
    </location>
</feature>
<evidence type="ECO:0000256" key="1">
    <source>
        <dbReference type="SAM" id="MobiDB-lite"/>
    </source>
</evidence>